<dbReference type="InterPro" id="IPR036514">
    <property type="entry name" value="SGNH_hydro_sf"/>
</dbReference>
<proteinExistence type="predicted"/>
<dbReference type="SUPFAM" id="SSF52266">
    <property type="entry name" value="SGNH hydrolase"/>
    <property type="match status" value="1"/>
</dbReference>
<organism evidence="1 2">
    <name type="scientific">Coralloluteibacterium thermophilum</name>
    <dbReference type="NCBI Taxonomy" id="2707049"/>
    <lineage>
        <taxon>Bacteria</taxon>
        <taxon>Pseudomonadati</taxon>
        <taxon>Pseudomonadota</taxon>
        <taxon>Gammaproteobacteria</taxon>
        <taxon>Lysobacterales</taxon>
        <taxon>Lysobacteraceae</taxon>
        <taxon>Coralloluteibacterium</taxon>
    </lineage>
</organism>
<dbReference type="Gene3D" id="3.40.50.1110">
    <property type="entry name" value="SGNH hydrolase"/>
    <property type="match status" value="1"/>
</dbReference>
<evidence type="ECO:0000313" key="1">
    <source>
        <dbReference type="EMBL" id="MFC4729005.1"/>
    </source>
</evidence>
<dbReference type="Proteomes" id="UP001595892">
    <property type="component" value="Unassembled WGS sequence"/>
</dbReference>
<evidence type="ECO:0000313" key="2">
    <source>
        <dbReference type="Proteomes" id="UP001595892"/>
    </source>
</evidence>
<comment type="caution">
    <text evidence="1">The sequence shown here is derived from an EMBL/GenBank/DDBJ whole genome shotgun (WGS) entry which is preliminary data.</text>
</comment>
<protein>
    <recommendedName>
        <fullName evidence="3">SGNH/GDSL hydrolase family protein</fullName>
    </recommendedName>
</protein>
<accession>A0ABV9NPN3</accession>
<evidence type="ECO:0008006" key="3">
    <source>
        <dbReference type="Google" id="ProtNLM"/>
    </source>
</evidence>
<name>A0ABV9NPN3_9GAMM</name>
<gene>
    <name evidence="1" type="ORF">ACFO3Q_12595</name>
</gene>
<dbReference type="RefSeq" id="WP_377005073.1">
    <property type="nucleotide sequence ID" value="NZ_JBHSGG010000034.1"/>
</dbReference>
<sequence length="301" mass="32792">MAISQSILTTRRGAFRAIYRDLDRGRRLAATPVVFCEGDSWFSTPLSMNLLDWLVYPAPEDAARGVPVFGGGGLFFRAERIGDTAEAMFGPRNVADLLRWYRGFEFDLVLLSAGGNDATGQFLLDLFAGEADLGLDAALARMRGSGIYPRVRQAYARFIAAFGAARPGTPILAHTYDYPQLIGVPARLTVANVGAAALFKKGAGPWIVPGLRRALPDPAEQLAFAHTLIDDFEREVLRPLREDPALPPVFDYVDLRGGLPSPDDWFDELHPTGAGFHTLAQRLRAAMQARLPVEKGGRAAP</sequence>
<keyword evidence="2" id="KW-1185">Reference proteome</keyword>
<reference evidence="2" key="1">
    <citation type="journal article" date="2019" name="Int. J. Syst. Evol. Microbiol.">
        <title>The Global Catalogue of Microorganisms (GCM) 10K type strain sequencing project: providing services to taxonomists for standard genome sequencing and annotation.</title>
        <authorList>
            <consortium name="The Broad Institute Genomics Platform"/>
            <consortium name="The Broad Institute Genome Sequencing Center for Infectious Disease"/>
            <person name="Wu L."/>
            <person name="Ma J."/>
        </authorList>
    </citation>
    <scope>NUCLEOTIDE SEQUENCE [LARGE SCALE GENOMIC DNA]</scope>
    <source>
        <strain evidence="2">CGMCC 1.13574</strain>
    </source>
</reference>
<dbReference type="EMBL" id="JBHSGG010000034">
    <property type="protein sequence ID" value="MFC4729005.1"/>
    <property type="molecule type" value="Genomic_DNA"/>
</dbReference>